<feature type="non-terminal residue" evidence="1">
    <location>
        <position position="1"/>
    </location>
</feature>
<reference evidence="1" key="1">
    <citation type="journal article" date="2014" name="Front. Microbiol.">
        <title>High frequency of phylogenetically diverse reductive dehalogenase-homologous genes in deep subseafloor sedimentary metagenomes.</title>
        <authorList>
            <person name="Kawai M."/>
            <person name="Futagami T."/>
            <person name="Toyoda A."/>
            <person name="Takaki Y."/>
            <person name="Nishi S."/>
            <person name="Hori S."/>
            <person name="Arai W."/>
            <person name="Tsubouchi T."/>
            <person name="Morono Y."/>
            <person name="Uchiyama I."/>
            <person name="Ito T."/>
            <person name="Fujiyama A."/>
            <person name="Inagaki F."/>
            <person name="Takami H."/>
        </authorList>
    </citation>
    <scope>NUCLEOTIDE SEQUENCE</scope>
    <source>
        <strain evidence="1">Expedition CK06-06</strain>
    </source>
</reference>
<sequence>SVSMGGHATWDSILTRSDYFAGAIPEAGIPLVEGFQLAKYLFLRNLFQVRMWVMQGTPDKDQPKINRTATDLLRRLGYAVEYREYDGKGHGACRQDSDKALDFVLTAKRDLYCKKIVKTVHRLVHGRAYWVRIDKI</sequence>
<evidence type="ECO:0008006" key="2">
    <source>
        <dbReference type="Google" id="ProtNLM"/>
    </source>
</evidence>
<organism evidence="1">
    <name type="scientific">marine sediment metagenome</name>
    <dbReference type="NCBI Taxonomy" id="412755"/>
    <lineage>
        <taxon>unclassified sequences</taxon>
        <taxon>metagenomes</taxon>
        <taxon>ecological metagenomes</taxon>
    </lineage>
</organism>
<comment type="caution">
    <text evidence="1">The sequence shown here is derived from an EMBL/GenBank/DDBJ whole genome shotgun (WGS) entry which is preliminary data.</text>
</comment>
<dbReference type="EMBL" id="BARU01046023">
    <property type="protein sequence ID" value="GAH98674.1"/>
    <property type="molecule type" value="Genomic_DNA"/>
</dbReference>
<accession>X1L8C7</accession>
<proteinExistence type="predicted"/>
<feature type="non-terminal residue" evidence="1">
    <location>
        <position position="136"/>
    </location>
</feature>
<evidence type="ECO:0000313" key="1">
    <source>
        <dbReference type="EMBL" id="GAH98674.1"/>
    </source>
</evidence>
<name>X1L8C7_9ZZZZ</name>
<dbReference type="SUPFAM" id="SSF53474">
    <property type="entry name" value="alpha/beta-Hydrolases"/>
    <property type="match status" value="1"/>
</dbReference>
<dbReference type="InterPro" id="IPR029058">
    <property type="entry name" value="AB_hydrolase_fold"/>
</dbReference>
<dbReference type="Gene3D" id="3.40.50.1820">
    <property type="entry name" value="alpha/beta hydrolase"/>
    <property type="match status" value="1"/>
</dbReference>
<protein>
    <recommendedName>
        <fullName evidence="2">Peptidase S9 prolyl oligopeptidase catalytic domain-containing protein</fullName>
    </recommendedName>
</protein>
<dbReference type="AlphaFoldDB" id="X1L8C7"/>
<gene>
    <name evidence="1" type="ORF">S03H2_69594</name>
</gene>